<dbReference type="RefSeq" id="WP_188772780.1">
    <property type="nucleotide sequence ID" value="NZ_BMHK01000034.1"/>
</dbReference>
<evidence type="ECO:0000256" key="1">
    <source>
        <dbReference type="ARBA" id="ARBA00008857"/>
    </source>
</evidence>
<dbReference type="PANTHER" id="PTHR30349:SF41">
    <property type="entry name" value="INTEGRASE_RECOMBINASE PROTEIN MJ0367-RELATED"/>
    <property type="match status" value="1"/>
</dbReference>
<protein>
    <submittedName>
        <fullName evidence="8">Site-specific integrase</fullName>
    </submittedName>
</protein>
<dbReference type="GO" id="GO:0003677">
    <property type="term" value="F:DNA binding"/>
    <property type="evidence" value="ECO:0007669"/>
    <property type="project" value="UniProtKB-UniRule"/>
</dbReference>
<evidence type="ECO:0000313" key="9">
    <source>
        <dbReference type="Proteomes" id="UP000608154"/>
    </source>
</evidence>
<comment type="similarity">
    <text evidence="1">Belongs to the 'phage' integrase family.</text>
</comment>
<dbReference type="InterPro" id="IPR002104">
    <property type="entry name" value="Integrase_catalytic"/>
</dbReference>
<dbReference type="InterPro" id="IPR013762">
    <property type="entry name" value="Integrase-like_cat_sf"/>
</dbReference>
<dbReference type="GO" id="GO:0006310">
    <property type="term" value="P:DNA recombination"/>
    <property type="evidence" value="ECO:0007669"/>
    <property type="project" value="UniProtKB-KW"/>
</dbReference>
<evidence type="ECO:0000256" key="5">
    <source>
        <dbReference type="PROSITE-ProRule" id="PRU01248"/>
    </source>
</evidence>
<keyword evidence="2" id="KW-0229">DNA integration</keyword>
<reference evidence="8" key="2">
    <citation type="submission" date="2020-09" db="EMBL/GenBank/DDBJ databases">
        <authorList>
            <person name="Sun Q."/>
            <person name="Zhou Y."/>
        </authorList>
    </citation>
    <scope>NUCLEOTIDE SEQUENCE</scope>
    <source>
        <strain evidence="8">CGMCC 1.15095</strain>
    </source>
</reference>
<dbReference type="InterPro" id="IPR050090">
    <property type="entry name" value="Tyrosine_recombinase_XerCD"/>
</dbReference>
<comment type="caution">
    <text evidence="8">The sequence shown here is derived from an EMBL/GenBank/DDBJ whole genome shotgun (WGS) entry which is preliminary data.</text>
</comment>
<feature type="domain" description="Tyr recombinase" evidence="6">
    <location>
        <begin position="133"/>
        <end position="346"/>
    </location>
</feature>
<dbReference type="Proteomes" id="UP000608154">
    <property type="component" value="Unassembled WGS sequence"/>
</dbReference>
<dbReference type="Pfam" id="PF00589">
    <property type="entry name" value="Phage_integrase"/>
    <property type="match status" value="1"/>
</dbReference>
<evidence type="ECO:0000256" key="4">
    <source>
        <dbReference type="ARBA" id="ARBA00023172"/>
    </source>
</evidence>
<dbReference type="SUPFAM" id="SSF56349">
    <property type="entry name" value="DNA breaking-rejoining enzymes"/>
    <property type="match status" value="1"/>
</dbReference>
<dbReference type="PROSITE" id="PS51898">
    <property type="entry name" value="TYR_RECOMBINASE"/>
    <property type="match status" value="1"/>
</dbReference>
<proteinExistence type="inferred from homology"/>
<organism evidence="8 9">
    <name type="scientific">Novosphingobium endophyticum</name>
    <dbReference type="NCBI Taxonomy" id="1955250"/>
    <lineage>
        <taxon>Bacteria</taxon>
        <taxon>Pseudomonadati</taxon>
        <taxon>Pseudomonadota</taxon>
        <taxon>Alphaproteobacteria</taxon>
        <taxon>Sphingomonadales</taxon>
        <taxon>Sphingomonadaceae</taxon>
        <taxon>Novosphingobium</taxon>
    </lineage>
</organism>
<dbReference type="InterPro" id="IPR011010">
    <property type="entry name" value="DNA_brk_join_enz"/>
</dbReference>
<dbReference type="CDD" id="cd01189">
    <property type="entry name" value="INT_ICEBs1_C_like"/>
    <property type="match status" value="1"/>
</dbReference>
<reference evidence="8" key="1">
    <citation type="journal article" date="2014" name="Int. J. Syst. Evol. Microbiol.">
        <title>Complete genome sequence of Corynebacterium casei LMG S-19264T (=DSM 44701T), isolated from a smear-ripened cheese.</title>
        <authorList>
            <consortium name="US DOE Joint Genome Institute (JGI-PGF)"/>
            <person name="Walter F."/>
            <person name="Albersmeier A."/>
            <person name="Kalinowski J."/>
            <person name="Ruckert C."/>
        </authorList>
    </citation>
    <scope>NUCLEOTIDE SEQUENCE</scope>
    <source>
        <strain evidence="8">CGMCC 1.15095</strain>
    </source>
</reference>
<keyword evidence="9" id="KW-1185">Reference proteome</keyword>
<keyword evidence="3 5" id="KW-0238">DNA-binding</keyword>
<feature type="domain" description="Core-binding (CB)" evidence="7">
    <location>
        <begin position="25"/>
        <end position="112"/>
    </location>
</feature>
<evidence type="ECO:0000313" key="8">
    <source>
        <dbReference type="EMBL" id="GGC12545.1"/>
    </source>
</evidence>
<dbReference type="InterPro" id="IPR010998">
    <property type="entry name" value="Integrase_recombinase_N"/>
</dbReference>
<keyword evidence="4" id="KW-0233">DNA recombination</keyword>
<dbReference type="EMBL" id="BMHK01000034">
    <property type="protein sequence ID" value="GGC12545.1"/>
    <property type="molecule type" value="Genomic_DNA"/>
</dbReference>
<evidence type="ECO:0000259" key="7">
    <source>
        <dbReference type="PROSITE" id="PS51900"/>
    </source>
</evidence>
<dbReference type="Gene3D" id="1.10.443.10">
    <property type="entry name" value="Intergrase catalytic core"/>
    <property type="match status" value="1"/>
</dbReference>
<dbReference type="AlphaFoldDB" id="A0A916TUU7"/>
<evidence type="ECO:0000256" key="3">
    <source>
        <dbReference type="ARBA" id="ARBA00023125"/>
    </source>
</evidence>
<accession>A0A916TUU7</accession>
<gene>
    <name evidence="8" type="ORF">GCM10011494_34200</name>
</gene>
<dbReference type="GO" id="GO:0015074">
    <property type="term" value="P:DNA integration"/>
    <property type="evidence" value="ECO:0007669"/>
    <property type="project" value="UniProtKB-KW"/>
</dbReference>
<evidence type="ECO:0000259" key="6">
    <source>
        <dbReference type="PROSITE" id="PS51898"/>
    </source>
</evidence>
<dbReference type="Gene3D" id="1.10.150.130">
    <property type="match status" value="1"/>
</dbReference>
<dbReference type="PROSITE" id="PS51900">
    <property type="entry name" value="CB"/>
    <property type="match status" value="1"/>
</dbReference>
<sequence length="366" mass="41509">MKEARAFREDAAAKKRAAARHAEFQTVEDGIQKWLDICEFEGRDGKDPVSPATIEGYKARASIMRAYEWEKPLHELEAPDMVAFRSWLLKNYSRDQAKKVLSSFHSVLLEMVTQGVLTHDPAAKITIQHSRYKEPVRIPSIEEVQLILDAADALAVHRNGSIAKAWKRYQAMIYLALDTGMRPQEYLALPTQDLLEKGVRVTQALDRSNKIGPPKSRAGRRYIPVGEGTLKLVRAYRDSTKIGDTSCFVFPGRYAEHQPYNKFLRRGWHKLMKAAGLMEKRMVDGRETLAPIYTPYSLRHFYASMLISQNKDLKTIQERMGHEDAAMTLNVYGHLIRQKHAEEIDDPGIISDIRSAAACGKSVAKV</sequence>
<dbReference type="PANTHER" id="PTHR30349">
    <property type="entry name" value="PHAGE INTEGRASE-RELATED"/>
    <property type="match status" value="1"/>
</dbReference>
<evidence type="ECO:0000256" key="2">
    <source>
        <dbReference type="ARBA" id="ARBA00022908"/>
    </source>
</evidence>
<dbReference type="InterPro" id="IPR044068">
    <property type="entry name" value="CB"/>
</dbReference>
<name>A0A916TUU7_9SPHN</name>